<evidence type="ECO:0000259" key="9">
    <source>
        <dbReference type="Pfam" id="PF26540"/>
    </source>
</evidence>
<dbReference type="GO" id="GO:0141197">
    <property type="term" value="F:4-hydroxy-3-methylbut-2-enyl-diphosphate synthase activity (flavodoxin)"/>
    <property type="evidence" value="ECO:0007669"/>
    <property type="project" value="UniProtKB-EC"/>
</dbReference>
<feature type="binding site" evidence="7">
    <location>
        <position position="585"/>
    </location>
    <ligand>
        <name>[4Fe-4S] cluster</name>
        <dbReference type="ChEBI" id="CHEBI:49883"/>
    </ligand>
</feature>
<dbReference type="EMBL" id="JRNU01000020">
    <property type="protein sequence ID" value="KGF51968.1"/>
    <property type="molecule type" value="Genomic_DNA"/>
</dbReference>
<dbReference type="InterPro" id="IPR011005">
    <property type="entry name" value="Dihydropteroate_synth-like_sf"/>
</dbReference>
<dbReference type="InterPro" id="IPR045854">
    <property type="entry name" value="NO2/SO3_Rdtase_4Fe4S_sf"/>
</dbReference>
<comment type="pathway">
    <text evidence="7">Isoprenoid biosynthesis; isopentenyl diphosphate biosynthesis via DXP pathway; isopentenyl diphosphate from 1-deoxy-D-xylulose 5-phosphate: step 5/6.</text>
</comment>
<dbReference type="AlphaFoldDB" id="A0A096AXZ6"/>
<dbReference type="SUPFAM" id="SSF56014">
    <property type="entry name" value="Nitrite and sulphite reductase 4Fe-4S domain-like"/>
    <property type="match status" value="1"/>
</dbReference>
<dbReference type="PANTHER" id="PTHR30454:SF0">
    <property type="entry name" value="4-HYDROXY-3-METHYLBUT-2-EN-1-YL DIPHOSPHATE SYNTHASE (FERREDOXIN), CHLOROPLASTIC"/>
    <property type="match status" value="1"/>
</dbReference>
<evidence type="ECO:0000313" key="10">
    <source>
        <dbReference type="EMBL" id="KGF51968.1"/>
    </source>
</evidence>
<proteinExistence type="inferred from homology"/>
<dbReference type="HAMAP" id="MF_00159">
    <property type="entry name" value="IspG"/>
    <property type="match status" value="1"/>
</dbReference>
<dbReference type="InterPro" id="IPR058579">
    <property type="entry name" value="IspG_C"/>
</dbReference>
<keyword evidence="11" id="KW-1185">Reference proteome</keyword>
<evidence type="ECO:0000256" key="6">
    <source>
        <dbReference type="ARBA" id="ARBA00023229"/>
    </source>
</evidence>
<dbReference type="OrthoDB" id="9803214at2"/>
<feature type="domain" description="IspG C-terminal" evidence="9">
    <location>
        <begin position="540"/>
        <end position="628"/>
    </location>
</feature>
<dbReference type="RefSeq" id="WP_036855477.1">
    <property type="nucleotide sequence ID" value="NZ_JRNU01000020.1"/>
</dbReference>
<dbReference type="NCBIfam" id="TIGR00612">
    <property type="entry name" value="ispG_gcpE"/>
    <property type="match status" value="1"/>
</dbReference>
<comment type="similarity">
    <text evidence="7">Belongs to the IspG family.</text>
</comment>
<feature type="binding site" evidence="7">
    <location>
        <position position="578"/>
    </location>
    <ligand>
        <name>[4Fe-4S] cluster</name>
        <dbReference type="ChEBI" id="CHEBI:49883"/>
    </ligand>
</feature>
<dbReference type="InterPro" id="IPR004588">
    <property type="entry name" value="IspG_bac-typ"/>
</dbReference>
<keyword evidence="4 7" id="KW-0408">Iron</keyword>
<comment type="cofactor">
    <cofactor evidence="7">
        <name>[4Fe-4S] cluster</name>
        <dbReference type="ChEBI" id="CHEBI:49883"/>
    </cofactor>
    <text evidence="7">Binds 1 [4Fe-4S] cluster.</text>
</comment>
<dbReference type="GO" id="GO:0005506">
    <property type="term" value="F:iron ion binding"/>
    <property type="evidence" value="ECO:0007669"/>
    <property type="project" value="InterPro"/>
</dbReference>
<dbReference type="Pfam" id="PF26540">
    <property type="entry name" value="GcpE_C"/>
    <property type="match status" value="1"/>
</dbReference>
<keyword evidence="6 7" id="KW-0414">Isoprene biosynthesis</keyword>
<dbReference type="PIRSF" id="PIRSF037336">
    <property type="entry name" value="IspG_like"/>
    <property type="match status" value="1"/>
</dbReference>
<comment type="caution">
    <text evidence="10">The sequence shown here is derived from an EMBL/GenBank/DDBJ whole genome shotgun (WGS) entry which is preliminary data.</text>
</comment>
<evidence type="ECO:0000256" key="2">
    <source>
        <dbReference type="ARBA" id="ARBA00022723"/>
    </source>
</evidence>
<feature type="binding site" evidence="7">
    <location>
        <position position="544"/>
    </location>
    <ligand>
        <name>[4Fe-4S] cluster</name>
        <dbReference type="ChEBI" id="CHEBI:49883"/>
    </ligand>
</feature>
<evidence type="ECO:0000256" key="1">
    <source>
        <dbReference type="ARBA" id="ARBA00022485"/>
    </source>
</evidence>
<dbReference type="GO" id="GO:0046429">
    <property type="term" value="F:4-hydroxy-3-methylbut-2-en-1-yl diphosphate synthase activity (ferredoxin)"/>
    <property type="evidence" value="ECO:0007669"/>
    <property type="project" value="UniProtKB-UniRule"/>
</dbReference>
<feature type="domain" description="IspG TIM-barrel" evidence="8">
    <location>
        <begin position="16"/>
        <end position="281"/>
    </location>
</feature>
<sequence length="634" mass="70938">MIDLFNYERRKSTITHVGNLNIGGDNPVRIQSMTTTSTDDTIASVEQCKRIIKAGGDLVRLTTQGKREAENLKNINETLRAEGFDTPLCADVHFNANVADVAAITTAKVRINPGNYVDPARTFKKLEYTDEEYAQELQKIEDRLVPFIKICKENKTAVRIGVNHGSLSDRIRNRYGDTPAGIVESCMEFLRIFRKYDFNDVVISIKSSNTVVMVLSVRLLVAEMDKENMHYPLHLGVTEAGEGEDGRIKSAVGIGALLADGIGDTIRVSLSEEPEKEIPVANHLSWYLRRHEKHIMIPAEVNKNFDYLNPTRRKTVAAVNVGGDNVPVVIATRSTDNAVQQIRINGMPIPDYIYIQGKLPEELDDKQKYIIDYNVYIDLVNTGKMPNSNIYPIFPVMGQVFIGLIQAPIKFLVLKYGTPTDEFFACLRYHPEVVVVCMTTHQNRLGDQRAFAHQLMNEGLTNPIIFSQMYEHFINEKCCEGISAKEKFQIEAAADMGALMIDGLVDGVWLMNKGDIPQDDVEQTAFSILQAGRLRMVKTEYISCPGCGRTLYDLRTTIARIKEATKGMKGLKIGIMGCIVNGPGEMADADYGYVGAGPNKVSLYRKQECVERNIPEDEAVERLLNLINQDQVSR</sequence>
<evidence type="ECO:0000259" key="8">
    <source>
        <dbReference type="Pfam" id="PF04551"/>
    </source>
</evidence>
<reference evidence="10 11" key="1">
    <citation type="submission" date="2014-07" db="EMBL/GenBank/DDBJ databases">
        <authorList>
            <person name="McCorrison J."/>
            <person name="Sanka R."/>
            <person name="Torralba M."/>
            <person name="Gillis M."/>
            <person name="Haft D.H."/>
            <person name="Methe B."/>
            <person name="Sutton G."/>
            <person name="Nelson K.E."/>
        </authorList>
    </citation>
    <scope>NUCLEOTIDE SEQUENCE [LARGE SCALE GENOMIC DNA]</scope>
    <source>
        <strain evidence="10 11">DNF00058</strain>
    </source>
</reference>
<dbReference type="GO" id="GO:0051539">
    <property type="term" value="F:4 iron, 4 sulfur cluster binding"/>
    <property type="evidence" value="ECO:0007669"/>
    <property type="project" value="UniProtKB-UniRule"/>
</dbReference>
<dbReference type="Proteomes" id="UP000029614">
    <property type="component" value="Unassembled WGS sequence"/>
</dbReference>
<keyword evidence="1 7" id="KW-0004">4Fe-4S</keyword>
<evidence type="ECO:0000256" key="4">
    <source>
        <dbReference type="ARBA" id="ARBA00023004"/>
    </source>
</evidence>
<dbReference type="GO" id="GO:0019288">
    <property type="term" value="P:isopentenyl diphosphate biosynthetic process, methylerythritol 4-phosphate pathway"/>
    <property type="evidence" value="ECO:0007669"/>
    <property type="project" value="UniProtKB-UniRule"/>
</dbReference>
<protein>
    <recommendedName>
        <fullName evidence="7">4-hydroxy-3-methylbut-2-en-1-yl diphosphate synthase (flavodoxin)</fullName>
        <ecNumber evidence="7">1.17.7.3</ecNumber>
    </recommendedName>
    <alternativeName>
        <fullName evidence="7">1-hydroxy-2-methyl-2-(E)-butenyl 4-diphosphate synthase</fullName>
    </alternativeName>
</protein>
<keyword evidence="3 7" id="KW-0560">Oxidoreductase</keyword>
<keyword evidence="2 7" id="KW-0479">Metal-binding</keyword>
<dbReference type="InterPro" id="IPR017178">
    <property type="entry name" value="IspG_atypical"/>
</dbReference>
<evidence type="ECO:0000313" key="11">
    <source>
        <dbReference type="Proteomes" id="UP000029614"/>
    </source>
</evidence>
<evidence type="ECO:0000256" key="3">
    <source>
        <dbReference type="ARBA" id="ARBA00023002"/>
    </source>
</evidence>
<dbReference type="UniPathway" id="UPA00056">
    <property type="reaction ID" value="UER00096"/>
</dbReference>
<evidence type="ECO:0000256" key="5">
    <source>
        <dbReference type="ARBA" id="ARBA00023014"/>
    </source>
</evidence>
<dbReference type="GO" id="GO:0016114">
    <property type="term" value="P:terpenoid biosynthetic process"/>
    <property type="evidence" value="ECO:0007669"/>
    <property type="project" value="InterPro"/>
</dbReference>
<keyword evidence="5 7" id="KW-0411">Iron-sulfur</keyword>
<comment type="catalytic activity">
    <reaction evidence="7">
        <text>(2E)-4-hydroxy-3-methylbut-2-enyl diphosphate + oxidized [flavodoxin] + H2O + 2 H(+) = 2-C-methyl-D-erythritol 2,4-cyclic diphosphate + reduced [flavodoxin]</text>
        <dbReference type="Rhea" id="RHEA:43604"/>
        <dbReference type="Rhea" id="RHEA-COMP:10622"/>
        <dbReference type="Rhea" id="RHEA-COMP:10623"/>
        <dbReference type="ChEBI" id="CHEBI:15377"/>
        <dbReference type="ChEBI" id="CHEBI:15378"/>
        <dbReference type="ChEBI" id="CHEBI:57618"/>
        <dbReference type="ChEBI" id="CHEBI:58210"/>
        <dbReference type="ChEBI" id="CHEBI:58483"/>
        <dbReference type="ChEBI" id="CHEBI:128753"/>
        <dbReference type="EC" id="1.17.7.3"/>
    </reaction>
</comment>
<accession>A0A096AXZ6</accession>
<name>A0A096AXZ6_9BACT</name>
<dbReference type="InterPro" id="IPR058578">
    <property type="entry name" value="IspG_TIM"/>
</dbReference>
<evidence type="ECO:0000256" key="7">
    <source>
        <dbReference type="HAMAP-Rule" id="MF_00159"/>
    </source>
</evidence>
<gene>
    <name evidence="7" type="primary">ispG</name>
    <name evidence="10" type="ORF">HMPREF9302_05500</name>
</gene>
<organism evidence="10 11">
    <name type="scientific">Prevotella amnii DNF00058</name>
    <dbReference type="NCBI Taxonomy" id="1401066"/>
    <lineage>
        <taxon>Bacteria</taxon>
        <taxon>Pseudomonadati</taxon>
        <taxon>Bacteroidota</taxon>
        <taxon>Bacteroidia</taxon>
        <taxon>Bacteroidales</taxon>
        <taxon>Prevotellaceae</taxon>
        <taxon>Prevotella</taxon>
    </lineage>
</organism>
<dbReference type="FunFam" id="3.20.20.20:FF:000005">
    <property type="entry name" value="4-hydroxy-3-methylbut-2-en-1-yl diphosphate synthase (flavodoxin)"/>
    <property type="match status" value="1"/>
</dbReference>
<dbReference type="EC" id="1.17.7.3" evidence="7"/>
<dbReference type="Pfam" id="PF04551">
    <property type="entry name" value="GcpE"/>
    <property type="match status" value="1"/>
</dbReference>
<dbReference type="Gene3D" id="3.20.20.20">
    <property type="entry name" value="Dihydropteroate synthase-like"/>
    <property type="match status" value="1"/>
</dbReference>
<dbReference type="Gene3D" id="3.30.413.10">
    <property type="entry name" value="Sulfite Reductase Hemoprotein, domain 1"/>
    <property type="match status" value="1"/>
</dbReference>
<dbReference type="PANTHER" id="PTHR30454">
    <property type="entry name" value="4-HYDROXY-3-METHYLBUT-2-EN-1-YL DIPHOSPHATE SYNTHASE"/>
    <property type="match status" value="1"/>
</dbReference>
<dbReference type="NCBIfam" id="NF002534">
    <property type="entry name" value="PRK02048.1"/>
    <property type="match status" value="1"/>
</dbReference>
<feature type="binding site" evidence="7">
    <location>
        <position position="547"/>
    </location>
    <ligand>
        <name>[4Fe-4S] cluster</name>
        <dbReference type="ChEBI" id="CHEBI:49883"/>
    </ligand>
</feature>
<comment type="function">
    <text evidence="7">Converts 2C-methyl-D-erythritol 2,4-cyclodiphosphate (ME-2,4cPP) into 1-hydroxy-2-methyl-2-(E)-butenyl 4-diphosphate.</text>
</comment>